<evidence type="ECO:0000256" key="5">
    <source>
        <dbReference type="ARBA" id="ARBA00022676"/>
    </source>
</evidence>
<dbReference type="PANTHER" id="PTHR23033">
    <property type="entry name" value="BETA1,3-GALACTOSYLTRANSFERASE"/>
    <property type="match status" value="1"/>
</dbReference>
<comment type="similarity">
    <text evidence="3">Belongs to the glycosyltransferase 31 family. Beta3-Gal-T subfamily.</text>
</comment>
<keyword evidence="10" id="KW-1133">Transmembrane helix</keyword>
<keyword evidence="8" id="KW-0547">Nucleotide-binding</keyword>
<evidence type="ECO:0000256" key="12">
    <source>
        <dbReference type="SAM" id="MobiDB-lite"/>
    </source>
</evidence>
<feature type="region of interest" description="Disordered" evidence="12">
    <location>
        <begin position="34"/>
        <end position="70"/>
    </location>
</feature>
<evidence type="ECO:0000256" key="2">
    <source>
        <dbReference type="ARBA" id="ARBA00004922"/>
    </source>
</evidence>
<keyword evidence="6" id="KW-0808">Transferase</keyword>
<keyword evidence="5" id="KW-0328">Glycosyltransferase</keyword>
<dbReference type="OrthoDB" id="414175at2759"/>
<evidence type="ECO:0000256" key="7">
    <source>
        <dbReference type="ARBA" id="ARBA00022692"/>
    </source>
</evidence>
<accession>A0A9W9TYY5</accession>
<dbReference type="GO" id="GO:0016263">
    <property type="term" value="F:glycoprotein-N-acetylgalactosamine 3-beta-galactosyltransferase activity"/>
    <property type="evidence" value="ECO:0007669"/>
    <property type="project" value="UniProtKB-EC"/>
</dbReference>
<dbReference type="GO" id="GO:0016020">
    <property type="term" value="C:membrane"/>
    <property type="evidence" value="ECO:0007669"/>
    <property type="project" value="UniProtKB-SubCell"/>
</dbReference>
<dbReference type="EC" id="2.4.1.122" evidence="4"/>
<evidence type="ECO:0000259" key="14">
    <source>
        <dbReference type="Pfam" id="PF02434"/>
    </source>
</evidence>
<feature type="domain" description="Fringe-like glycosyltransferase" evidence="14">
    <location>
        <begin position="208"/>
        <end position="320"/>
    </location>
</feature>
<evidence type="ECO:0000256" key="3">
    <source>
        <dbReference type="ARBA" id="ARBA00006462"/>
    </source>
</evidence>
<name>A0A9W9TYY5_9EURO</name>
<keyword evidence="9" id="KW-0735">Signal-anchor</keyword>
<dbReference type="Proteomes" id="UP001150941">
    <property type="component" value="Unassembled WGS sequence"/>
</dbReference>
<comment type="pathway">
    <text evidence="2">Protein modification; protein glycosylation.</text>
</comment>
<dbReference type="Gene3D" id="3.90.550.50">
    <property type="match status" value="1"/>
</dbReference>
<dbReference type="InterPro" id="IPR003378">
    <property type="entry name" value="Fringe-like_glycosylTrfase"/>
</dbReference>
<dbReference type="InterPro" id="IPR003609">
    <property type="entry name" value="Pan_app"/>
</dbReference>
<dbReference type="RefSeq" id="XP_058335409.1">
    <property type="nucleotide sequence ID" value="XM_058469378.1"/>
</dbReference>
<comment type="subcellular location">
    <subcellularLocation>
        <location evidence="1">Membrane</location>
        <topology evidence="1">Single-pass type II membrane protein</topology>
    </subcellularLocation>
</comment>
<keyword evidence="16" id="KW-1185">Reference proteome</keyword>
<evidence type="ECO:0000256" key="6">
    <source>
        <dbReference type="ARBA" id="ARBA00022679"/>
    </source>
</evidence>
<dbReference type="EMBL" id="JAPQKS010000001">
    <property type="protein sequence ID" value="KAJ5248630.1"/>
    <property type="molecule type" value="Genomic_DNA"/>
</dbReference>
<dbReference type="Pfam" id="PF02434">
    <property type="entry name" value="Fringe"/>
    <property type="match status" value="1"/>
</dbReference>
<evidence type="ECO:0000256" key="11">
    <source>
        <dbReference type="ARBA" id="ARBA00023136"/>
    </source>
</evidence>
<evidence type="ECO:0000256" key="9">
    <source>
        <dbReference type="ARBA" id="ARBA00022968"/>
    </source>
</evidence>
<evidence type="ECO:0000259" key="13">
    <source>
        <dbReference type="Pfam" id="PF00024"/>
    </source>
</evidence>
<dbReference type="GeneID" id="83196681"/>
<reference evidence="15" key="2">
    <citation type="journal article" date="2023" name="IMA Fungus">
        <title>Comparative genomic study of the Penicillium genus elucidates a diverse pangenome and 15 lateral gene transfer events.</title>
        <authorList>
            <person name="Petersen C."/>
            <person name="Sorensen T."/>
            <person name="Nielsen M.R."/>
            <person name="Sondergaard T.E."/>
            <person name="Sorensen J.L."/>
            <person name="Fitzpatrick D.A."/>
            <person name="Frisvad J.C."/>
            <person name="Nielsen K.L."/>
        </authorList>
    </citation>
    <scope>NUCLEOTIDE SEQUENCE</scope>
    <source>
        <strain evidence="15">IBT 19713</strain>
    </source>
</reference>
<evidence type="ECO:0000256" key="1">
    <source>
        <dbReference type="ARBA" id="ARBA00004606"/>
    </source>
</evidence>
<evidence type="ECO:0000256" key="4">
    <source>
        <dbReference type="ARBA" id="ARBA00012557"/>
    </source>
</evidence>
<evidence type="ECO:0000256" key="8">
    <source>
        <dbReference type="ARBA" id="ARBA00022741"/>
    </source>
</evidence>
<dbReference type="InterPro" id="IPR026050">
    <property type="entry name" value="C1GALT1/C1GALT1_chp1"/>
</dbReference>
<organism evidence="15 16">
    <name type="scientific">Penicillium chermesinum</name>
    <dbReference type="NCBI Taxonomy" id="63820"/>
    <lineage>
        <taxon>Eukaryota</taxon>
        <taxon>Fungi</taxon>
        <taxon>Dikarya</taxon>
        <taxon>Ascomycota</taxon>
        <taxon>Pezizomycotina</taxon>
        <taxon>Eurotiomycetes</taxon>
        <taxon>Eurotiomycetidae</taxon>
        <taxon>Eurotiales</taxon>
        <taxon>Aspergillaceae</taxon>
        <taxon>Penicillium</taxon>
    </lineage>
</organism>
<keyword evidence="11" id="KW-0472">Membrane</keyword>
<reference evidence="15" key="1">
    <citation type="submission" date="2022-11" db="EMBL/GenBank/DDBJ databases">
        <authorList>
            <person name="Petersen C."/>
        </authorList>
    </citation>
    <scope>NUCLEOTIDE SEQUENCE</scope>
    <source>
        <strain evidence="15">IBT 19713</strain>
    </source>
</reference>
<keyword evidence="7" id="KW-0812">Transmembrane</keyword>
<feature type="domain" description="Apple" evidence="13">
    <location>
        <begin position="403"/>
        <end position="439"/>
    </location>
</feature>
<comment type="caution">
    <text evidence="15">The sequence shown here is derived from an EMBL/GenBank/DDBJ whole genome shotgun (WGS) entry which is preliminary data.</text>
</comment>
<dbReference type="PANTHER" id="PTHR23033:SF47">
    <property type="entry name" value="APPLE DOMAIN-CONTAINING PROTEIN-RELATED"/>
    <property type="match status" value="1"/>
</dbReference>
<dbReference type="Pfam" id="PF00024">
    <property type="entry name" value="PAN_1"/>
    <property type="match status" value="1"/>
</dbReference>
<evidence type="ECO:0000313" key="16">
    <source>
        <dbReference type="Proteomes" id="UP001150941"/>
    </source>
</evidence>
<gene>
    <name evidence="15" type="ORF">N7468_000081</name>
</gene>
<protein>
    <recommendedName>
        <fullName evidence="4">N-acetylgalactosaminide beta-1,3-galactosyltransferase</fullName>
        <ecNumber evidence="4">2.4.1.122</ecNumber>
    </recommendedName>
</protein>
<evidence type="ECO:0000256" key="10">
    <source>
        <dbReference type="ARBA" id="ARBA00022989"/>
    </source>
</evidence>
<dbReference type="GO" id="GO:0000166">
    <property type="term" value="F:nucleotide binding"/>
    <property type="evidence" value="ECO:0007669"/>
    <property type="project" value="UniProtKB-KW"/>
</dbReference>
<evidence type="ECO:0000313" key="15">
    <source>
        <dbReference type="EMBL" id="KAJ5248630.1"/>
    </source>
</evidence>
<dbReference type="Gene3D" id="3.50.4.10">
    <property type="entry name" value="Hepatocyte Growth Factor"/>
    <property type="match status" value="1"/>
</dbReference>
<dbReference type="AlphaFoldDB" id="A0A9W9TYY5"/>
<proteinExistence type="inferred from homology"/>
<sequence>MLSSPRRWLLFISPLITLALIFYAFRAPVASLNPTRAESSRPAPESDPEPLVVQGEKAPVQPEPQQPAAVNYGPRISEHEARCGRLERDMDDILVVVKTGATEAQEKIPIQLKTGLQCVPHFVIFSDYDEKISGVQVYDILQNVTEETMRKEPEFQLYKKLQSVGREGLTKEDWGEDGNGPFGKTNNPGWKLDKWKFLPMTDGALEVKPDAKWFIFIEPDTYMVWQNLVNWLDHLDHTRSYYLGSPMQMEDMLFGYGGSGVILSNKAMNRLHAHRSEAQDELEQMTATEWAGDCVLARALEATHIYLTWAWPMMMTTRPWEIDHFSEQYAKQPWCYPAVSYHHMSVEDIEAMWQFERRWFRSGKNALLLHADVYRELIHNGTLGYKDDWDNLSGAEIVFEPPTMPSVDACADACAQNHECLQYAYNKSTGTCKHSASTVNGVESGGVASGWITHRVQRLLKNFQSSCPQVEYIFD</sequence>